<dbReference type="RefSeq" id="WP_143075929.1">
    <property type="nucleotide sequence ID" value="NZ_FOXQ01000017.1"/>
</dbReference>
<sequence length="98" mass="10815">MQCNCNKHITPLKITENKQGKKKAARRGRAFIEMAVPAFVFMLIPKCPVCLAGYIALATGAGISLTTATYMRIGLIIACVASLVYFVFKQVSKYLFHN</sequence>
<gene>
    <name evidence="2" type="ORF">SAMN05444277_11751</name>
</gene>
<evidence type="ECO:0000313" key="2">
    <source>
        <dbReference type="EMBL" id="SFQ52412.1"/>
    </source>
</evidence>
<evidence type="ECO:0000256" key="1">
    <source>
        <dbReference type="SAM" id="Phobius"/>
    </source>
</evidence>
<keyword evidence="1" id="KW-0472">Membrane</keyword>
<feature type="transmembrane region" description="Helical" evidence="1">
    <location>
        <begin position="31"/>
        <end position="57"/>
    </location>
</feature>
<feature type="transmembrane region" description="Helical" evidence="1">
    <location>
        <begin position="69"/>
        <end position="88"/>
    </location>
</feature>
<keyword evidence="1" id="KW-0812">Transmembrane</keyword>
<keyword evidence="3" id="KW-1185">Reference proteome</keyword>
<reference evidence="2 3" key="1">
    <citation type="submission" date="2016-10" db="EMBL/GenBank/DDBJ databases">
        <authorList>
            <person name="de Groot N.N."/>
        </authorList>
    </citation>
    <scope>NUCLEOTIDE SEQUENCE [LARGE SCALE GENOMIC DNA]</scope>
    <source>
        <strain evidence="2 3">DSM 28286</strain>
    </source>
</reference>
<evidence type="ECO:0000313" key="3">
    <source>
        <dbReference type="Proteomes" id="UP000199031"/>
    </source>
</evidence>
<proteinExistence type="predicted"/>
<accession>A0A1I5Z7G5</accession>
<dbReference type="EMBL" id="FOXQ01000017">
    <property type="protein sequence ID" value="SFQ52412.1"/>
    <property type="molecule type" value="Genomic_DNA"/>
</dbReference>
<dbReference type="AlphaFoldDB" id="A0A1I5Z7G5"/>
<dbReference type="OrthoDB" id="674180at2"/>
<organism evidence="2 3">
    <name type="scientific">Parafilimonas terrae</name>
    <dbReference type="NCBI Taxonomy" id="1465490"/>
    <lineage>
        <taxon>Bacteria</taxon>
        <taxon>Pseudomonadati</taxon>
        <taxon>Bacteroidota</taxon>
        <taxon>Chitinophagia</taxon>
        <taxon>Chitinophagales</taxon>
        <taxon>Chitinophagaceae</taxon>
        <taxon>Parafilimonas</taxon>
    </lineage>
</organism>
<name>A0A1I5Z7G5_9BACT</name>
<dbReference type="STRING" id="1465490.SAMN05444277_11751"/>
<protein>
    <submittedName>
        <fullName evidence="2">Uncharacterized protein</fullName>
    </submittedName>
</protein>
<keyword evidence="1" id="KW-1133">Transmembrane helix</keyword>
<dbReference type="Proteomes" id="UP000199031">
    <property type="component" value="Unassembled WGS sequence"/>
</dbReference>